<dbReference type="Proteomes" id="UP000823561">
    <property type="component" value="Chromosome 16"/>
</dbReference>
<organism evidence="2 3">
    <name type="scientific">Alosa alosa</name>
    <name type="common">allis shad</name>
    <dbReference type="NCBI Taxonomy" id="278164"/>
    <lineage>
        <taxon>Eukaryota</taxon>
        <taxon>Metazoa</taxon>
        <taxon>Chordata</taxon>
        <taxon>Craniata</taxon>
        <taxon>Vertebrata</taxon>
        <taxon>Euteleostomi</taxon>
        <taxon>Actinopterygii</taxon>
        <taxon>Neopterygii</taxon>
        <taxon>Teleostei</taxon>
        <taxon>Clupei</taxon>
        <taxon>Clupeiformes</taxon>
        <taxon>Clupeoidei</taxon>
        <taxon>Clupeidae</taxon>
        <taxon>Alosa</taxon>
    </lineage>
</organism>
<protein>
    <submittedName>
        <fullName evidence="2">Uncharacterized protein</fullName>
    </submittedName>
</protein>
<feature type="compositionally biased region" description="Low complexity" evidence="1">
    <location>
        <begin position="86"/>
        <end position="129"/>
    </location>
</feature>
<comment type="caution">
    <text evidence="2">The sequence shown here is derived from an EMBL/GenBank/DDBJ whole genome shotgun (WGS) entry which is preliminary data.</text>
</comment>
<feature type="compositionally biased region" description="Polar residues" evidence="1">
    <location>
        <begin position="70"/>
        <end position="79"/>
    </location>
</feature>
<sequence>MKRDKFEGKLDVSEAVAAAGDELSPSSMDMCGFGEEIKHSGGTLLLSVEEVLRTLEPEPLTQEDCGAILQPSQDSSGNLNGPFVCSANSSTNTTSTDSPRPLPSLPLNSSEVLAPQHPNSQHQHSHPSSGMSCSAVTPRVPRSSRKRSRSESDSEKIQPLPISSIIPLGASAPVVIKCESKVPPVMPHMASVPNGGGLSKVGKTLVVSNNKNVKKSQDHHGPKRHTPRPNRAPQSPRTKQKSGLPAARQFQGAPQKWFTRSPRRRRAASAAGPLKTQVFLHAAANAAPATLIARLAWTVYAGAARTPTWPMVRKSWRPLPFRRKLWSRHG</sequence>
<reference evidence="2" key="1">
    <citation type="submission" date="2020-10" db="EMBL/GenBank/DDBJ databases">
        <title>Chromosome-scale genome assembly of the Allis shad, Alosa alosa.</title>
        <authorList>
            <person name="Margot Z."/>
            <person name="Christophe K."/>
            <person name="Cabau C."/>
            <person name="Louis A."/>
            <person name="Berthelot C."/>
            <person name="Parey E."/>
            <person name="Roest Crollius H."/>
            <person name="Montfort J."/>
            <person name="Robinson-Rechavi M."/>
            <person name="Bucao C."/>
            <person name="Bouchez O."/>
            <person name="Gislard M."/>
            <person name="Lluch J."/>
            <person name="Milhes M."/>
            <person name="Lampietro C."/>
            <person name="Lopez Roques C."/>
            <person name="Donnadieu C."/>
            <person name="Braasch I."/>
            <person name="Desvignes T."/>
            <person name="Postlethwait J."/>
            <person name="Bobe J."/>
            <person name="Guiguen Y."/>
        </authorList>
    </citation>
    <scope>NUCLEOTIDE SEQUENCE</scope>
    <source>
        <strain evidence="2">M-15738</strain>
        <tissue evidence="2">Blood</tissue>
    </source>
</reference>
<evidence type="ECO:0000313" key="2">
    <source>
        <dbReference type="EMBL" id="KAG5268542.1"/>
    </source>
</evidence>
<dbReference type="GO" id="GO:0061630">
    <property type="term" value="F:ubiquitin protein ligase activity"/>
    <property type="evidence" value="ECO:0007669"/>
    <property type="project" value="InterPro"/>
</dbReference>
<dbReference type="PANTHER" id="PTHR16048:SF3">
    <property type="entry name" value="E3 UBIQUITIN-PROTEIN LIGASE MSL2"/>
    <property type="match status" value="1"/>
</dbReference>
<evidence type="ECO:0000313" key="3">
    <source>
        <dbReference type="Proteomes" id="UP000823561"/>
    </source>
</evidence>
<evidence type="ECO:0000256" key="1">
    <source>
        <dbReference type="SAM" id="MobiDB-lite"/>
    </source>
</evidence>
<feature type="region of interest" description="Disordered" evidence="1">
    <location>
        <begin position="68"/>
        <end position="158"/>
    </location>
</feature>
<feature type="region of interest" description="Disordered" evidence="1">
    <location>
        <begin position="212"/>
        <end position="270"/>
    </location>
</feature>
<dbReference type="EMBL" id="JADWDJ010000016">
    <property type="protein sequence ID" value="KAG5268542.1"/>
    <property type="molecule type" value="Genomic_DNA"/>
</dbReference>
<dbReference type="PANTHER" id="PTHR16048">
    <property type="entry name" value="MSL2-RELATED"/>
    <property type="match status" value="1"/>
</dbReference>
<dbReference type="AlphaFoldDB" id="A0AAV6G4X0"/>
<name>A0AAV6G4X0_9TELE</name>
<gene>
    <name evidence="2" type="ORF">AALO_G00213720</name>
</gene>
<accession>A0AAV6G4X0</accession>
<dbReference type="InterPro" id="IPR037922">
    <property type="entry name" value="MSL2"/>
</dbReference>
<dbReference type="GO" id="GO:0016567">
    <property type="term" value="P:protein ubiquitination"/>
    <property type="evidence" value="ECO:0007669"/>
    <property type="project" value="TreeGrafter"/>
</dbReference>
<dbReference type="GO" id="GO:0072487">
    <property type="term" value="C:MSL complex"/>
    <property type="evidence" value="ECO:0007669"/>
    <property type="project" value="InterPro"/>
</dbReference>
<proteinExistence type="predicted"/>
<keyword evidence="3" id="KW-1185">Reference proteome</keyword>